<name>A0ABU8J934_9GAMM</name>
<evidence type="ECO:0000256" key="1">
    <source>
        <dbReference type="ARBA" id="ARBA00022679"/>
    </source>
</evidence>
<proteinExistence type="predicted"/>
<protein>
    <submittedName>
        <fullName evidence="5">Acyltransferase</fullName>
        <ecNumber evidence="5">2.3.1.-</ecNumber>
    </submittedName>
</protein>
<dbReference type="PANTHER" id="PTHR23416">
    <property type="entry name" value="SIALIC ACID SYNTHASE-RELATED"/>
    <property type="match status" value="1"/>
</dbReference>
<reference evidence="5 6" key="1">
    <citation type="journal article" date="2014" name="Int. J. Syst. Evol. Microbiol.">
        <title>Fulvimonas yonginensis sp. nov., isolated from greenhouse soil, and emended description of the genus Fulvimonas.</title>
        <authorList>
            <person name="Ahn J.H."/>
            <person name="Kim S.J."/>
            <person name="Weon H.Y."/>
            <person name="Hong S.B."/>
            <person name="Seok S.J."/>
            <person name="Kwon S.W."/>
        </authorList>
    </citation>
    <scope>NUCLEOTIDE SEQUENCE [LARGE SCALE GENOMIC DNA]</scope>
    <source>
        <strain evidence="5 6">KACC 16952</strain>
    </source>
</reference>
<dbReference type="InterPro" id="IPR051159">
    <property type="entry name" value="Hexapeptide_acetyltransf"/>
</dbReference>
<evidence type="ECO:0000313" key="6">
    <source>
        <dbReference type="Proteomes" id="UP001381174"/>
    </source>
</evidence>
<feature type="compositionally biased region" description="Basic and acidic residues" evidence="4">
    <location>
        <begin position="1"/>
        <end position="13"/>
    </location>
</feature>
<dbReference type="RefSeq" id="WP_336806385.1">
    <property type="nucleotide sequence ID" value="NZ_JBBBNY010000002.1"/>
</dbReference>
<dbReference type="GO" id="GO:0016746">
    <property type="term" value="F:acyltransferase activity"/>
    <property type="evidence" value="ECO:0007669"/>
    <property type="project" value="UniProtKB-KW"/>
</dbReference>
<dbReference type="PROSITE" id="PS00101">
    <property type="entry name" value="HEXAPEP_TRANSFERASES"/>
    <property type="match status" value="1"/>
</dbReference>
<dbReference type="EMBL" id="JBBBNY010000002">
    <property type="protein sequence ID" value="MEI7035754.1"/>
    <property type="molecule type" value="Genomic_DNA"/>
</dbReference>
<accession>A0ABU8J934</accession>
<feature type="region of interest" description="Disordered" evidence="4">
    <location>
        <begin position="1"/>
        <end position="23"/>
    </location>
</feature>
<dbReference type="Gene3D" id="2.160.10.10">
    <property type="entry name" value="Hexapeptide repeat proteins"/>
    <property type="match status" value="1"/>
</dbReference>
<dbReference type="InterPro" id="IPR001451">
    <property type="entry name" value="Hexapep"/>
</dbReference>
<comment type="caution">
    <text evidence="5">The sequence shown here is derived from an EMBL/GenBank/DDBJ whole genome shotgun (WGS) entry which is preliminary data.</text>
</comment>
<keyword evidence="2" id="KW-0677">Repeat</keyword>
<keyword evidence="3 5" id="KW-0012">Acyltransferase</keyword>
<evidence type="ECO:0000256" key="2">
    <source>
        <dbReference type="ARBA" id="ARBA00022737"/>
    </source>
</evidence>
<dbReference type="Pfam" id="PF14602">
    <property type="entry name" value="Hexapep_2"/>
    <property type="match status" value="1"/>
</dbReference>
<gene>
    <name evidence="5" type="ORF">WAT24_03160</name>
</gene>
<dbReference type="InterPro" id="IPR011004">
    <property type="entry name" value="Trimer_LpxA-like_sf"/>
</dbReference>
<dbReference type="Proteomes" id="UP001381174">
    <property type="component" value="Unassembled WGS sequence"/>
</dbReference>
<keyword evidence="6" id="KW-1185">Reference proteome</keyword>
<dbReference type="EC" id="2.3.1.-" evidence="5"/>
<evidence type="ECO:0000256" key="3">
    <source>
        <dbReference type="ARBA" id="ARBA00023315"/>
    </source>
</evidence>
<dbReference type="SUPFAM" id="SSF51161">
    <property type="entry name" value="Trimeric LpxA-like enzymes"/>
    <property type="match status" value="1"/>
</dbReference>
<keyword evidence="1 5" id="KW-0808">Transferase</keyword>
<dbReference type="Pfam" id="PF00132">
    <property type="entry name" value="Hexapep"/>
    <property type="match status" value="1"/>
</dbReference>
<sequence>MNPPPDDRPHSPADRFTSSTGSLHRTARALAKHAYRSYYTLRLSRIRGLHLGDHVLIKGKPHIAIARGASIHVGRSAVLNSSNAGYHLNMHSPVKLMADRPGARIHIGEQTRIHGSCIHAYRSVSIGRRCLIAANCQIIDCNGHELCFDDVDRRVDTVDEGQPVVIEDAVWIGANAIVLPGVRIGRGSVVAAGSVVTRNVPPRAVVAGNPARVVRRVEPVT</sequence>
<dbReference type="CDD" id="cd04647">
    <property type="entry name" value="LbH_MAT_like"/>
    <property type="match status" value="1"/>
</dbReference>
<evidence type="ECO:0000256" key="4">
    <source>
        <dbReference type="SAM" id="MobiDB-lite"/>
    </source>
</evidence>
<organism evidence="5 6">
    <name type="scientific">Fulvimonas yonginensis</name>
    <dbReference type="NCBI Taxonomy" id="1495200"/>
    <lineage>
        <taxon>Bacteria</taxon>
        <taxon>Pseudomonadati</taxon>
        <taxon>Pseudomonadota</taxon>
        <taxon>Gammaproteobacteria</taxon>
        <taxon>Lysobacterales</taxon>
        <taxon>Rhodanobacteraceae</taxon>
        <taxon>Fulvimonas</taxon>
    </lineage>
</organism>
<dbReference type="InterPro" id="IPR018357">
    <property type="entry name" value="Hexapep_transf_CS"/>
</dbReference>
<evidence type="ECO:0000313" key="5">
    <source>
        <dbReference type="EMBL" id="MEI7035754.1"/>
    </source>
</evidence>